<name>A0A0V1N0J5_9BILA</name>
<sequence length="76" mass="9274">MITWLPLFPMSRQCALLYMYEQYFQQSATYSSAYNHCFYLYLIFKLKRLPFQELKNYAQHSRPNDHESVKFPTGDY</sequence>
<evidence type="ECO:0000313" key="1">
    <source>
        <dbReference type="EMBL" id="KRZ77560.1"/>
    </source>
</evidence>
<reference evidence="1 2" key="1">
    <citation type="submission" date="2015-01" db="EMBL/GenBank/DDBJ databases">
        <title>Evolution of Trichinella species and genotypes.</title>
        <authorList>
            <person name="Korhonen P.K."/>
            <person name="Edoardo P."/>
            <person name="Giuseppe L.R."/>
            <person name="Gasser R.B."/>
        </authorList>
    </citation>
    <scope>NUCLEOTIDE SEQUENCE [LARGE SCALE GENOMIC DNA]</scope>
    <source>
        <strain evidence="1">ISS1980</strain>
    </source>
</reference>
<protein>
    <submittedName>
        <fullName evidence="1">Uncharacterized protein</fullName>
    </submittedName>
</protein>
<accession>A0A0V1N0J5</accession>
<comment type="caution">
    <text evidence="1">The sequence shown here is derived from an EMBL/GenBank/DDBJ whole genome shotgun (WGS) entry which is preliminary data.</text>
</comment>
<gene>
    <name evidence="1" type="ORF">T10_4799</name>
</gene>
<evidence type="ECO:0000313" key="2">
    <source>
        <dbReference type="Proteomes" id="UP000054843"/>
    </source>
</evidence>
<dbReference type="Proteomes" id="UP000054843">
    <property type="component" value="Unassembled WGS sequence"/>
</dbReference>
<dbReference type="AlphaFoldDB" id="A0A0V1N0J5"/>
<dbReference type="EMBL" id="JYDO01000018">
    <property type="protein sequence ID" value="KRZ77560.1"/>
    <property type="molecule type" value="Genomic_DNA"/>
</dbReference>
<organism evidence="1 2">
    <name type="scientific">Trichinella papuae</name>
    <dbReference type="NCBI Taxonomy" id="268474"/>
    <lineage>
        <taxon>Eukaryota</taxon>
        <taxon>Metazoa</taxon>
        <taxon>Ecdysozoa</taxon>
        <taxon>Nematoda</taxon>
        <taxon>Enoplea</taxon>
        <taxon>Dorylaimia</taxon>
        <taxon>Trichinellida</taxon>
        <taxon>Trichinellidae</taxon>
        <taxon>Trichinella</taxon>
    </lineage>
</organism>
<keyword evidence="2" id="KW-1185">Reference proteome</keyword>
<proteinExistence type="predicted"/>